<organism evidence="1 2">
    <name type="scientific">Thalassiosira oceanica</name>
    <name type="common">Marine diatom</name>
    <dbReference type="NCBI Taxonomy" id="159749"/>
    <lineage>
        <taxon>Eukaryota</taxon>
        <taxon>Sar</taxon>
        <taxon>Stramenopiles</taxon>
        <taxon>Ochrophyta</taxon>
        <taxon>Bacillariophyta</taxon>
        <taxon>Coscinodiscophyceae</taxon>
        <taxon>Thalassiosirophycidae</taxon>
        <taxon>Thalassiosirales</taxon>
        <taxon>Thalassiosiraceae</taxon>
        <taxon>Thalassiosira</taxon>
    </lineage>
</organism>
<name>K0SD88_THAOC</name>
<gene>
    <name evidence="1" type="ORF">THAOC_16023</name>
</gene>
<reference evidence="1 2" key="1">
    <citation type="journal article" date="2012" name="Genome Biol.">
        <title>Genome and low-iron response of an oceanic diatom adapted to chronic iron limitation.</title>
        <authorList>
            <person name="Lommer M."/>
            <person name="Specht M."/>
            <person name="Roy A.S."/>
            <person name="Kraemer L."/>
            <person name="Andreson R."/>
            <person name="Gutowska M.A."/>
            <person name="Wolf J."/>
            <person name="Bergner S.V."/>
            <person name="Schilhabel M.B."/>
            <person name="Klostermeier U.C."/>
            <person name="Beiko R.G."/>
            <person name="Rosenstiel P."/>
            <person name="Hippler M."/>
            <person name="Laroche J."/>
        </authorList>
    </citation>
    <scope>NUCLEOTIDE SEQUENCE [LARGE SCALE GENOMIC DNA]</scope>
    <source>
        <strain evidence="1 2">CCMP1005</strain>
    </source>
</reference>
<protein>
    <submittedName>
        <fullName evidence="1">Uncharacterized protein</fullName>
    </submittedName>
</protein>
<proteinExistence type="predicted"/>
<feature type="non-terminal residue" evidence="1">
    <location>
        <position position="162"/>
    </location>
</feature>
<sequence length="162" mass="17544">MLIIRDPPGGESSVTYSHVKTTVTVSMEEMNVYRGMSYSLGGGFDFEGGGDAGVCFGGGVHAETTEMSGSLGTHFEHEKMKDVSTRDSTHSHQTSVVWSYSTSGEPEYAGKFSDSFLLNTLVIIFRVTRTILFDEATCTASEGPITTTFDVGSQENRKPLSF</sequence>
<dbReference type="EMBL" id="AGNL01018314">
    <property type="protein sequence ID" value="EJK63325.1"/>
    <property type="molecule type" value="Genomic_DNA"/>
</dbReference>
<evidence type="ECO:0000313" key="2">
    <source>
        <dbReference type="Proteomes" id="UP000266841"/>
    </source>
</evidence>
<dbReference type="AlphaFoldDB" id="K0SD88"/>
<accession>K0SD88</accession>
<dbReference type="Proteomes" id="UP000266841">
    <property type="component" value="Unassembled WGS sequence"/>
</dbReference>
<comment type="caution">
    <text evidence="1">The sequence shown here is derived from an EMBL/GenBank/DDBJ whole genome shotgun (WGS) entry which is preliminary data.</text>
</comment>
<keyword evidence="2" id="KW-1185">Reference proteome</keyword>
<evidence type="ECO:0000313" key="1">
    <source>
        <dbReference type="EMBL" id="EJK63325.1"/>
    </source>
</evidence>